<proteinExistence type="predicted"/>
<evidence type="ECO:0000313" key="2">
    <source>
        <dbReference type="Proteomes" id="UP000607653"/>
    </source>
</evidence>
<accession>A0A822XQ26</accession>
<organism evidence="1 2">
    <name type="scientific">Nelumbo nucifera</name>
    <name type="common">Sacred lotus</name>
    <dbReference type="NCBI Taxonomy" id="4432"/>
    <lineage>
        <taxon>Eukaryota</taxon>
        <taxon>Viridiplantae</taxon>
        <taxon>Streptophyta</taxon>
        <taxon>Embryophyta</taxon>
        <taxon>Tracheophyta</taxon>
        <taxon>Spermatophyta</taxon>
        <taxon>Magnoliopsida</taxon>
        <taxon>Proteales</taxon>
        <taxon>Nelumbonaceae</taxon>
        <taxon>Nelumbo</taxon>
    </lineage>
</organism>
<protein>
    <submittedName>
        <fullName evidence="1">Uncharacterized protein</fullName>
    </submittedName>
</protein>
<keyword evidence="2" id="KW-1185">Reference proteome</keyword>
<dbReference type="Proteomes" id="UP000607653">
    <property type="component" value="Unassembled WGS sequence"/>
</dbReference>
<reference evidence="1 2" key="1">
    <citation type="journal article" date="2020" name="Mol. Biol. Evol.">
        <title>Distinct Expression and Methylation Patterns for Genes with Different Fates following a Single Whole-Genome Duplication in Flowering Plants.</title>
        <authorList>
            <person name="Shi T."/>
            <person name="Rahmani R.S."/>
            <person name="Gugger P.F."/>
            <person name="Wang M."/>
            <person name="Li H."/>
            <person name="Zhang Y."/>
            <person name="Li Z."/>
            <person name="Wang Q."/>
            <person name="Van de Peer Y."/>
            <person name="Marchal K."/>
            <person name="Chen J."/>
        </authorList>
    </citation>
    <scope>NUCLEOTIDE SEQUENCE [LARGE SCALE GENOMIC DNA]</scope>
    <source>
        <tissue evidence="1">Leaf</tissue>
    </source>
</reference>
<sequence length="52" mass="6457">MVFSRSRRFRLRLVTRLKTLKLKVLRFGKNMNKTRERRLSRTCRVDDEIDLF</sequence>
<gene>
    <name evidence="1" type="ORF">HUJ06_022499</name>
</gene>
<comment type="caution">
    <text evidence="1">The sequence shown here is derived from an EMBL/GenBank/DDBJ whole genome shotgun (WGS) entry which is preliminary data.</text>
</comment>
<dbReference type="EMBL" id="DUZY01000001">
    <property type="protein sequence ID" value="DAD21036.1"/>
    <property type="molecule type" value="Genomic_DNA"/>
</dbReference>
<dbReference type="AlphaFoldDB" id="A0A822XQ26"/>
<evidence type="ECO:0000313" key="1">
    <source>
        <dbReference type="EMBL" id="DAD21036.1"/>
    </source>
</evidence>
<name>A0A822XQ26_NELNU</name>